<accession>A0A6L8Q3Z5</accession>
<dbReference type="InterPro" id="IPR003695">
    <property type="entry name" value="Ppx_GppA_N"/>
</dbReference>
<dbReference type="PANTHER" id="PTHR30005">
    <property type="entry name" value="EXOPOLYPHOSPHATASE"/>
    <property type="match status" value="1"/>
</dbReference>
<evidence type="ECO:0000259" key="2">
    <source>
        <dbReference type="Pfam" id="PF02541"/>
    </source>
</evidence>
<gene>
    <name evidence="3" type="ORF">FM068_05340</name>
</gene>
<dbReference type="GO" id="GO:0006357">
    <property type="term" value="P:regulation of transcription by RNA polymerase II"/>
    <property type="evidence" value="ECO:0007669"/>
    <property type="project" value="TreeGrafter"/>
</dbReference>
<dbReference type="Gene3D" id="3.30.420.40">
    <property type="match status" value="1"/>
</dbReference>
<reference evidence="3 4" key="1">
    <citation type="submission" date="2019-07" db="EMBL/GenBank/DDBJ databases">
        <title>Draft genome sequence of Adlercreutzia equolifaciens IPLA 37004, a human intestinal strain that does not produces equol from daidzein.</title>
        <authorList>
            <person name="Vazquez L."/>
            <person name="Florez A.B."/>
            <person name="Mayo B."/>
        </authorList>
    </citation>
    <scope>NUCLEOTIDE SEQUENCE [LARGE SCALE GENOMIC DNA]</scope>
    <source>
        <strain evidence="3 4">IPLA 37004</strain>
    </source>
</reference>
<dbReference type="SUPFAM" id="SSF53067">
    <property type="entry name" value="Actin-like ATPase domain"/>
    <property type="match status" value="2"/>
</dbReference>
<dbReference type="PANTHER" id="PTHR30005:SF0">
    <property type="entry name" value="RETROGRADE REGULATION PROTEIN 2"/>
    <property type="match status" value="1"/>
</dbReference>
<dbReference type="InterPro" id="IPR050273">
    <property type="entry name" value="GppA/Ppx_hydrolase"/>
</dbReference>
<dbReference type="Pfam" id="PF02541">
    <property type="entry name" value="Ppx-GppA"/>
    <property type="match status" value="1"/>
</dbReference>
<dbReference type="AlphaFoldDB" id="A0A6L8Q3Z5"/>
<evidence type="ECO:0000313" key="4">
    <source>
        <dbReference type="Proteomes" id="UP000472380"/>
    </source>
</evidence>
<dbReference type="Gene3D" id="3.30.420.150">
    <property type="entry name" value="Exopolyphosphatase. Domain 2"/>
    <property type="match status" value="1"/>
</dbReference>
<dbReference type="EMBL" id="VJNE01000008">
    <property type="protein sequence ID" value="MZG28012.1"/>
    <property type="molecule type" value="Genomic_DNA"/>
</dbReference>
<dbReference type="CDD" id="cd24052">
    <property type="entry name" value="ASKHA_NBD_HpPPX-GppA-like"/>
    <property type="match status" value="1"/>
</dbReference>
<name>A0A6L8Q3Z5_9ACTN</name>
<dbReference type="InterPro" id="IPR043129">
    <property type="entry name" value="ATPase_NBD"/>
</dbReference>
<sequence>MHPRERTLMARLGVIDLGSNSVRLVVYETKREDAAKPFRTLVDEKKMAGLAAYVTDGALSSAGIARAVTVLSDLLKLADNLNCARVDIFATAVLRNCANSKAATAAIETAINHRVRVLSAREEAHLGFVGASIGTPLAAGTLIDVGGGSTELTALASDGDHAGISIPFGCVLAYANYVRCVIPTPAECRTIADAFRKELQTLPNLEGYRSERLYGIGGSVRALAKMVAAVWGDDTRPKSISRKDMEGLADLLQGDVSVFAHRAVKAAPDRVHSLVPGMIIVRTLAEELGAAEVIPCKYGIREGYLVTHML</sequence>
<dbReference type="Proteomes" id="UP000472380">
    <property type="component" value="Unassembled WGS sequence"/>
</dbReference>
<comment type="similarity">
    <text evidence="1">Belongs to the GppA/Ppx family.</text>
</comment>
<organism evidence="3 4">
    <name type="scientific">Adlercreutzia equolifaciens</name>
    <dbReference type="NCBI Taxonomy" id="446660"/>
    <lineage>
        <taxon>Bacteria</taxon>
        <taxon>Bacillati</taxon>
        <taxon>Actinomycetota</taxon>
        <taxon>Coriobacteriia</taxon>
        <taxon>Eggerthellales</taxon>
        <taxon>Eggerthellaceae</taxon>
        <taxon>Adlercreutzia</taxon>
    </lineage>
</organism>
<evidence type="ECO:0000313" key="3">
    <source>
        <dbReference type="EMBL" id="MZG28012.1"/>
    </source>
</evidence>
<protein>
    <submittedName>
        <fullName evidence="3">Exopolyphosphatase</fullName>
    </submittedName>
</protein>
<evidence type="ECO:0000256" key="1">
    <source>
        <dbReference type="ARBA" id="ARBA00007125"/>
    </source>
</evidence>
<proteinExistence type="inferred from homology"/>
<feature type="domain" description="Ppx/GppA phosphatase N-terminal" evidence="2">
    <location>
        <begin position="34"/>
        <end position="309"/>
    </location>
</feature>
<comment type="caution">
    <text evidence="3">The sequence shown here is derived from an EMBL/GenBank/DDBJ whole genome shotgun (WGS) entry which is preliminary data.</text>
</comment>